<evidence type="ECO:0000256" key="2">
    <source>
        <dbReference type="ARBA" id="ARBA00005336"/>
    </source>
</evidence>
<gene>
    <name evidence="7" type="ORF">SAMN02745136_04322</name>
</gene>
<dbReference type="SUPFAM" id="SSF51445">
    <property type="entry name" value="(Trans)glycosidases"/>
    <property type="match status" value="1"/>
</dbReference>
<evidence type="ECO:0000313" key="7">
    <source>
        <dbReference type="EMBL" id="SHL19759.1"/>
    </source>
</evidence>
<dbReference type="SUPFAM" id="SSF89550">
    <property type="entry name" value="PHP domain-like"/>
    <property type="match status" value="1"/>
</dbReference>
<dbReference type="InterPro" id="IPR050226">
    <property type="entry name" value="NagZ_Beta-hexosaminidase"/>
</dbReference>
<keyword evidence="5" id="KW-0326">Glycosidase</keyword>
<protein>
    <recommendedName>
        <fullName evidence="3">beta-N-acetylhexosaminidase</fullName>
        <ecNumber evidence="3">3.2.1.52</ecNumber>
    </recommendedName>
</protein>
<dbReference type="STRING" id="1121322.SAMN02745136_04322"/>
<evidence type="ECO:0000256" key="1">
    <source>
        <dbReference type="ARBA" id="ARBA00001231"/>
    </source>
</evidence>
<dbReference type="EMBL" id="FRAC01000026">
    <property type="protein sequence ID" value="SHL19759.1"/>
    <property type="molecule type" value="Genomic_DNA"/>
</dbReference>
<reference evidence="7 8" key="1">
    <citation type="submission" date="2016-11" db="EMBL/GenBank/DDBJ databases">
        <authorList>
            <person name="Jaros S."/>
            <person name="Januszkiewicz K."/>
            <person name="Wedrychowicz H."/>
        </authorList>
    </citation>
    <scope>NUCLEOTIDE SEQUENCE [LARGE SCALE GENOMIC DNA]</scope>
    <source>
        <strain evidence="7 8">DSM 15929</strain>
    </source>
</reference>
<dbReference type="EC" id="3.2.1.52" evidence="3"/>
<dbReference type="InterPro" id="IPR019800">
    <property type="entry name" value="Glyco_hydro_3_AS"/>
</dbReference>
<evidence type="ECO:0000256" key="3">
    <source>
        <dbReference type="ARBA" id="ARBA00012663"/>
    </source>
</evidence>
<dbReference type="PANTHER" id="PTHR30480">
    <property type="entry name" value="BETA-HEXOSAMINIDASE-RELATED"/>
    <property type="match status" value="1"/>
</dbReference>
<dbReference type="InterPro" id="IPR016195">
    <property type="entry name" value="Pol/histidinol_Pase-like"/>
</dbReference>
<evidence type="ECO:0000259" key="6">
    <source>
        <dbReference type="SMART" id="SM00481"/>
    </source>
</evidence>
<dbReference type="GO" id="GO:0004563">
    <property type="term" value="F:beta-N-acetylhexosaminidase activity"/>
    <property type="evidence" value="ECO:0007669"/>
    <property type="project" value="UniProtKB-EC"/>
</dbReference>
<organism evidence="7 8">
    <name type="scientific">Anaerocolumna jejuensis DSM 15929</name>
    <dbReference type="NCBI Taxonomy" id="1121322"/>
    <lineage>
        <taxon>Bacteria</taxon>
        <taxon>Bacillati</taxon>
        <taxon>Bacillota</taxon>
        <taxon>Clostridia</taxon>
        <taxon>Lachnospirales</taxon>
        <taxon>Lachnospiraceae</taxon>
        <taxon>Anaerocolumna</taxon>
    </lineage>
</organism>
<dbReference type="InterPro" id="IPR001764">
    <property type="entry name" value="Glyco_hydro_3_N"/>
</dbReference>
<dbReference type="AlphaFoldDB" id="A0A1M6YP19"/>
<dbReference type="Gene3D" id="3.20.20.140">
    <property type="entry name" value="Metal-dependent hydrolases"/>
    <property type="match status" value="1"/>
</dbReference>
<proteinExistence type="inferred from homology"/>
<dbReference type="GO" id="GO:0009254">
    <property type="term" value="P:peptidoglycan turnover"/>
    <property type="evidence" value="ECO:0007669"/>
    <property type="project" value="TreeGrafter"/>
</dbReference>
<dbReference type="InterPro" id="IPR003141">
    <property type="entry name" value="Pol/His_phosphatase_N"/>
</dbReference>
<dbReference type="RefSeq" id="WP_073279092.1">
    <property type="nucleotide sequence ID" value="NZ_FRAC01000026.1"/>
</dbReference>
<dbReference type="PROSITE" id="PS00775">
    <property type="entry name" value="GLYCOSYL_HYDROL_F3"/>
    <property type="match status" value="1"/>
</dbReference>
<dbReference type="Proteomes" id="UP000184386">
    <property type="component" value="Unassembled WGS sequence"/>
</dbReference>
<dbReference type="SMART" id="SM00481">
    <property type="entry name" value="POLIIIAc"/>
    <property type="match status" value="1"/>
</dbReference>
<sequence>MDEQRNDIENFINEWISDYECNCSLVNHGSEKYVTLLNNMMIDLRDFKSCDGFIDMHIHSKYSDGEFNTDNLVFGAYFLGLRAISITDHLSFKAYQNIEKYNNLDLLIYPGTEIITELCGQKYHVLAYGESLLSEEFNRELQKLQYNWNLRFYHMIDKLNQMFGFKIDSSKLEKYIRNETFDVDDLLNMLIQEGYCNEDKNTILDSYFDNKTESKSSVYINSANNNKYLPNTLDLISLIKKYQGYPVLAHCKINNRNVNDIKSMITNGLYGIELYHPYLTINDRKKIFTFGIKHGLKFWGGSDYHGNKKENKLGIGSCENRLNIPFALYAKSVLKIEQVIISLGKIKIKNLSLIEKIALIMKPGYDLISFDSYSIKAMKEKNTYYSKINKDIVSNEEELINYTKCCINANCHPIVININQEGGRLNTIDWKADYLFNGNYVWGKIYKSEQVKVAFKLLAQELAALGITWNFAPVCDVLMTDNSSLGVRCFSDSEEAVEASIINFIMISQKNGVAATAKHFPGIGCTSVDVHTGIPIIKNIDKSHLNVFMAAINAGVESIMIANLIVSDLDKNTPAFMSYNIVTNLLRNELKYKGIIVTDNITMPIIKEHYPKIQEVAVNSFLAGADIILYDPDFSQESYGKKSPEEKIEDFVNIRERVFNALYQAVISGRISEERLNESVERIINFYNKYGIYNSDDLNVEKLEKIREKSKKNISVIAKSATNVTYNHNIIPINKKFLNHDVLFVVYDIPFGYRADSEWKQKIDFHNLIGNHYGTINEVHVSSKEQLNEKILTEYQIVVFVTYYSNFYVEQINILKKIINNKSKIIIIGTGDESELSMIKDLGVDAYISANNRHPSTMLEAFRLICRV</sequence>
<dbReference type="Gene3D" id="1.10.150.650">
    <property type="match status" value="1"/>
</dbReference>
<comment type="similarity">
    <text evidence="2">Belongs to the glycosyl hydrolase 3 family.</text>
</comment>
<evidence type="ECO:0000256" key="5">
    <source>
        <dbReference type="ARBA" id="ARBA00023295"/>
    </source>
</evidence>
<dbReference type="OrthoDB" id="9805821at2"/>
<accession>A0A1M6YP19</accession>
<keyword evidence="4" id="KW-0378">Hydrolase</keyword>
<name>A0A1M6YP19_9FIRM</name>
<dbReference type="PANTHER" id="PTHR30480:SF13">
    <property type="entry name" value="BETA-HEXOSAMINIDASE"/>
    <property type="match status" value="1"/>
</dbReference>
<dbReference type="InterPro" id="IPR036962">
    <property type="entry name" value="Glyco_hydro_3_N_sf"/>
</dbReference>
<keyword evidence="8" id="KW-1185">Reference proteome</keyword>
<evidence type="ECO:0000313" key="8">
    <source>
        <dbReference type="Proteomes" id="UP000184386"/>
    </source>
</evidence>
<dbReference type="InterPro" id="IPR017853">
    <property type="entry name" value="GH"/>
</dbReference>
<evidence type="ECO:0000256" key="4">
    <source>
        <dbReference type="ARBA" id="ARBA00022801"/>
    </source>
</evidence>
<dbReference type="Gene3D" id="3.20.20.300">
    <property type="entry name" value="Glycoside hydrolase, family 3, N-terminal domain"/>
    <property type="match status" value="1"/>
</dbReference>
<dbReference type="Pfam" id="PF00933">
    <property type="entry name" value="Glyco_hydro_3"/>
    <property type="match status" value="1"/>
</dbReference>
<feature type="domain" description="Polymerase/histidinol phosphatase N-terminal" evidence="6">
    <location>
        <begin position="54"/>
        <end position="118"/>
    </location>
</feature>
<dbReference type="GO" id="GO:0005975">
    <property type="term" value="P:carbohydrate metabolic process"/>
    <property type="evidence" value="ECO:0007669"/>
    <property type="project" value="InterPro"/>
</dbReference>
<comment type="catalytic activity">
    <reaction evidence="1">
        <text>Hydrolysis of terminal non-reducing N-acetyl-D-hexosamine residues in N-acetyl-beta-D-hexosaminides.</text>
        <dbReference type="EC" id="3.2.1.52"/>
    </reaction>
</comment>